<dbReference type="InterPro" id="IPR011335">
    <property type="entry name" value="Restrct_endonuc-II-like"/>
</dbReference>
<evidence type="ECO:0000313" key="1">
    <source>
        <dbReference type="EMBL" id="KHG04616.1"/>
    </source>
</evidence>
<keyword evidence="2" id="KW-1185">Reference proteome</keyword>
<dbReference type="EMBL" id="JRRC01415309">
    <property type="protein sequence ID" value="KHG04616.1"/>
    <property type="molecule type" value="Genomic_DNA"/>
</dbReference>
<dbReference type="GO" id="GO:0006281">
    <property type="term" value="P:DNA repair"/>
    <property type="evidence" value="ECO:0007669"/>
    <property type="project" value="UniProtKB-ARBA"/>
</dbReference>
<gene>
    <name evidence="1" type="ORF">F383_29342</name>
</gene>
<dbReference type="KEGG" id="gab:108461159"/>
<name>A0A0B0N0B3_GOSAR</name>
<evidence type="ECO:0000313" key="2">
    <source>
        <dbReference type="Proteomes" id="UP000032142"/>
    </source>
</evidence>
<organism evidence="1 2">
    <name type="scientific">Gossypium arboreum</name>
    <name type="common">Tree cotton</name>
    <name type="synonym">Gossypium nanking</name>
    <dbReference type="NCBI Taxonomy" id="29729"/>
    <lineage>
        <taxon>Eukaryota</taxon>
        <taxon>Viridiplantae</taxon>
        <taxon>Streptophyta</taxon>
        <taxon>Embryophyta</taxon>
        <taxon>Tracheophyta</taxon>
        <taxon>Spermatophyta</taxon>
        <taxon>Magnoliopsida</taxon>
        <taxon>eudicotyledons</taxon>
        <taxon>Gunneridae</taxon>
        <taxon>Pentapetalae</taxon>
        <taxon>rosids</taxon>
        <taxon>malvids</taxon>
        <taxon>Malvales</taxon>
        <taxon>Malvaceae</taxon>
        <taxon>Malvoideae</taxon>
        <taxon>Gossypium</taxon>
    </lineage>
</organism>
<dbReference type="SUPFAM" id="SSF52980">
    <property type="entry name" value="Restriction endonuclease-like"/>
    <property type="match status" value="1"/>
</dbReference>
<comment type="caution">
    <text evidence="1">The sequence shown here is derived from an EMBL/GenBank/DDBJ whole genome shotgun (WGS) entry which is preliminary data.</text>
</comment>
<accession>A0A0B0N0B3</accession>
<proteinExistence type="predicted"/>
<reference evidence="2" key="1">
    <citation type="submission" date="2014-09" db="EMBL/GenBank/DDBJ databases">
        <authorList>
            <person name="Mudge J."/>
            <person name="Ramaraj T."/>
            <person name="Lindquist I.E."/>
            <person name="Bharti A.K."/>
            <person name="Sundararajan A."/>
            <person name="Cameron C.T."/>
            <person name="Woodward J.E."/>
            <person name="May G.D."/>
            <person name="Brubaker C."/>
            <person name="Broadhvest J."/>
            <person name="Wilkins T.A."/>
        </authorList>
    </citation>
    <scope>NUCLEOTIDE SEQUENCE</scope>
    <source>
        <strain evidence="2">cv. AKA8401</strain>
    </source>
</reference>
<sequence length="177" mass="20410">MQHSSHKLSCEMLAYCFPLIIQLSNYKSRIIHNIGLLVGNLKYRRTYSSQNLLEPVSGRLITSSQFVNHPSQRRFSQSSCYQKFAPAETHSILRSSSLQHRFKKWQELRKHKLTASTFAGAVGFFLSRRTKLWLEKLGAIPHTRVISIVFHHPNSGVSILKFCVNLEGQRPLHDYTD</sequence>
<protein>
    <submittedName>
        <fullName evidence="1">Profilin-1</fullName>
    </submittedName>
</protein>
<dbReference type="AlphaFoldDB" id="A0A0B0N0B3"/>
<dbReference type="Proteomes" id="UP000032142">
    <property type="component" value="Unassembled WGS sequence"/>
</dbReference>